<evidence type="ECO:0000313" key="4">
    <source>
        <dbReference type="Proteomes" id="UP001140562"/>
    </source>
</evidence>
<accession>A0A9W8X259</accession>
<dbReference type="AlphaFoldDB" id="A0A9W8X259"/>
<feature type="domain" description="DUF4246" evidence="2">
    <location>
        <begin position="2"/>
        <end position="39"/>
    </location>
</feature>
<comment type="caution">
    <text evidence="3">The sequence shown here is derived from an EMBL/GenBank/DDBJ whole genome shotgun (WGS) entry which is preliminary data.</text>
</comment>
<dbReference type="Proteomes" id="UP001140562">
    <property type="component" value="Unassembled WGS sequence"/>
</dbReference>
<proteinExistence type="predicted"/>
<dbReference type="InterPro" id="IPR049207">
    <property type="entry name" value="DUF4246_N"/>
</dbReference>
<dbReference type="Pfam" id="PF21666">
    <property type="entry name" value="DUF4246_N"/>
    <property type="match status" value="1"/>
</dbReference>
<dbReference type="EMBL" id="JAPEUV010000026">
    <property type="protein sequence ID" value="KAJ4338966.1"/>
    <property type="molecule type" value="Genomic_DNA"/>
</dbReference>
<evidence type="ECO:0000259" key="1">
    <source>
        <dbReference type="Pfam" id="PF14033"/>
    </source>
</evidence>
<name>A0A9W8X259_9PLEO</name>
<organism evidence="3 4">
    <name type="scientific">Didymella glomerata</name>
    <dbReference type="NCBI Taxonomy" id="749621"/>
    <lineage>
        <taxon>Eukaryota</taxon>
        <taxon>Fungi</taxon>
        <taxon>Dikarya</taxon>
        <taxon>Ascomycota</taxon>
        <taxon>Pezizomycotina</taxon>
        <taxon>Dothideomycetes</taxon>
        <taxon>Pleosporomycetidae</taxon>
        <taxon>Pleosporales</taxon>
        <taxon>Pleosporineae</taxon>
        <taxon>Didymellaceae</taxon>
        <taxon>Didymella</taxon>
    </lineage>
</organism>
<reference evidence="3" key="1">
    <citation type="submission" date="2022-10" db="EMBL/GenBank/DDBJ databases">
        <title>Tapping the CABI collections for fungal endophytes: first genome assemblies for Collariella, Neodidymelliopsis, Ascochyta clinopodiicola, Didymella pomorum, Didymosphaeria variabile, Neocosmospora piperis and Neocucurbitaria cava.</title>
        <authorList>
            <person name="Hill R."/>
        </authorList>
    </citation>
    <scope>NUCLEOTIDE SEQUENCE</scope>
    <source>
        <strain evidence="3">IMI 360193</strain>
    </source>
</reference>
<evidence type="ECO:0000313" key="3">
    <source>
        <dbReference type="EMBL" id="KAJ4338966.1"/>
    </source>
</evidence>
<keyword evidence="4" id="KW-1185">Reference proteome</keyword>
<dbReference type="InterPro" id="IPR025340">
    <property type="entry name" value="DUF4246"/>
</dbReference>
<dbReference type="OrthoDB" id="415532at2759"/>
<dbReference type="Pfam" id="PF14033">
    <property type="entry name" value="DUF4246"/>
    <property type="match status" value="1"/>
</dbReference>
<feature type="domain" description="DUF4246" evidence="1">
    <location>
        <begin position="85"/>
        <end position="545"/>
    </location>
</feature>
<feature type="non-terminal residue" evidence="3">
    <location>
        <position position="644"/>
    </location>
</feature>
<sequence>KPLPVRELAMLSVMDTLTDKPDWHKKVFVEEIVAKWRKEAMAIPNEEFRGLATNSKRQQWDDNGNVELSESFTGAPVTDDLLSATTFDCCIEELRSKAKFFERTGITPTLDTYATVAKSDSLVSEDLRTLLLNAFQTLQADQSESPYWHPQSNEMVQDLVHPSMYPLVYRQSRVFNEEVVGIEDAITKWAGKGNVIPGEEEWNGTELDKEHYLKGSLSAVPPEYWSVHYQWLPSNVCFKKDNTVRFTSYINNLHPTKYPSIYRTLERLIEASLPIWDQCLTLYSNYGKLEGAGRIETRFAHHNLSDENPDNWTPKSEECKDAEVDKEDLELRGLCSEDDDETVAQYKWEILRHPVLPEPQFEAIDYAPVPGKRLIDKFRDSGLQIIVKMASIELTPEKPSFHVGNWHVEGQVNERICATALYYLSSENVTSSRLFFRVQTDYELQAVDDRFDVGQEQYHWMESFYGTDLCAGGGPCLQNYGSVETREGRLLAFPNVFQHRVSPFELVDPTKPGHRRFIALWLVNPHKRIISTANVPPQQRSWWNESALGATDEGRTETFSKLPADIIDLLPIENIDAASAAGREEKLPLELKEMVRDYCSDTGLGLMSRKEAEKHCATLMQERSAHDKTTEDDWQKQSYSFCEH</sequence>
<gene>
    <name evidence="3" type="ORF">N0V87_003653</name>
</gene>
<dbReference type="InterPro" id="IPR049192">
    <property type="entry name" value="DUF4246_C"/>
</dbReference>
<dbReference type="PANTHER" id="PTHR33119:SF1">
    <property type="entry name" value="FE2OG DIOXYGENASE DOMAIN-CONTAINING PROTEIN"/>
    <property type="match status" value="1"/>
</dbReference>
<evidence type="ECO:0000259" key="2">
    <source>
        <dbReference type="Pfam" id="PF21666"/>
    </source>
</evidence>
<dbReference type="PANTHER" id="PTHR33119">
    <property type="entry name" value="IFI3P"/>
    <property type="match status" value="1"/>
</dbReference>
<protein>
    <submittedName>
        <fullName evidence="3">Uncharacterized protein</fullName>
    </submittedName>
</protein>